<keyword evidence="8" id="KW-0094">Blood coagulation</keyword>
<evidence type="ECO:0000256" key="2">
    <source>
        <dbReference type="ARBA" id="ARBA00022525"/>
    </source>
</evidence>
<name>A0AA97JVR0_EUBMA</name>
<dbReference type="GO" id="GO:0046872">
    <property type="term" value="F:metal ion binding"/>
    <property type="evidence" value="ECO:0007669"/>
    <property type="project" value="UniProtKB-KW"/>
</dbReference>
<sequence>MKLKFGKWVSLLAFLFSTCTAYVATRDNCCILDERFGNYCPTTCGIANFLNTYQPETDRDLQVLENILQQISNASALTEELFRQIRTVHVPDQSTQPNVVTTYAQKSRDIIDEIIRYENTIVAHENTIQFLTEILISNHDKIAALKKKTAQLEAQCQQPCQDTVQIQELTGRDCQDIANKGARQSGLYFIKPQKTKEQFLVYCEIDSSGNGWTIIQRRLDGSEDFRKNWIQYKEGFGHLSPNDQTEFWLGNEKIHLITTQSTVPYALRIELEDWSGQTSYADYAHFKLGTEADKYRLMYSVFVGGDAGDAFDGFDFGDDPSDKFFTSHNGMQFSTYDSDNDKFDGNCADQDGSGWWMNKCHAGHLNGKYYKGGDYTVKDAGPAGYDNGIIWVTWHSRWYSMKKASMKLIPFSRLAALEGGQAGGIKQGLGNRGDI</sequence>
<dbReference type="InterPro" id="IPR012290">
    <property type="entry name" value="Fibrinogen_a/b/g_coil_dom"/>
</dbReference>
<dbReference type="SMART" id="SM00186">
    <property type="entry name" value="FBG"/>
    <property type="match status" value="1"/>
</dbReference>
<keyword evidence="10" id="KW-0325">Glycoprotein</keyword>
<evidence type="ECO:0000256" key="6">
    <source>
        <dbReference type="ARBA" id="ARBA00022837"/>
    </source>
</evidence>
<protein>
    <submittedName>
        <fullName evidence="15">Fibrinogen gamma chain</fullName>
    </submittedName>
</protein>
<dbReference type="SUPFAM" id="SSF56496">
    <property type="entry name" value="Fibrinogen C-terminal domain-like"/>
    <property type="match status" value="1"/>
</dbReference>
<dbReference type="InterPro" id="IPR020837">
    <property type="entry name" value="Fibrinogen_CS"/>
</dbReference>
<evidence type="ECO:0000256" key="12">
    <source>
        <dbReference type="SAM" id="SignalP"/>
    </source>
</evidence>
<dbReference type="Proteomes" id="UP001190640">
    <property type="component" value="Chromosome 10"/>
</dbReference>
<dbReference type="GO" id="GO:0051258">
    <property type="term" value="P:protein polymerization"/>
    <property type="evidence" value="ECO:0007669"/>
    <property type="project" value="InterPro"/>
</dbReference>
<accession>A0AA97JVR0</accession>
<dbReference type="GO" id="GO:0034116">
    <property type="term" value="P:positive regulation of heterotypic cell-cell adhesion"/>
    <property type="evidence" value="ECO:0007669"/>
    <property type="project" value="TreeGrafter"/>
</dbReference>
<evidence type="ECO:0000256" key="10">
    <source>
        <dbReference type="ARBA" id="ARBA00023180"/>
    </source>
</evidence>
<evidence type="ECO:0000313" key="14">
    <source>
        <dbReference type="Proteomes" id="UP001190640"/>
    </source>
</evidence>
<keyword evidence="3" id="KW-0356">Hemostasis</keyword>
<reference evidence="15" key="1">
    <citation type="submission" date="2025-08" db="UniProtKB">
        <authorList>
            <consortium name="RefSeq"/>
        </authorList>
    </citation>
    <scope>IDENTIFICATION</scope>
    <source>
        <tissue evidence="15">Blood</tissue>
    </source>
</reference>
<dbReference type="GO" id="GO:0070527">
    <property type="term" value="P:platelet aggregation"/>
    <property type="evidence" value="ECO:0007669"/>
    <property type="project" value="TreeGrafter"/>
</dbReference>
<dbReference type="AlphaFoldDB" id="A0AA97JVR0"/>
<dbReference type="Pfam" id="PF00147">
    <property type="entry name" value="Fibrinogen_C"/>
    <property type="match status" value="1"/>
</dbReference>
<dbReference type="GO" id="GO:0042730">
    <property type="term" value="P:fibrinolysis"/>
    <property type="evidence" value="ECO:0007669"/>
    <property type="project" value="TreeGrafter"/>
</dbReference>
<comment type="subcellular location">
    <subcellularLocation>
        <location evidence="1">Secreted</location>
    </subcellularLocation>
</comment>
<evidence type="ECO:0000256" key="8">
    <source>
        <dbReference type="ARBA" id="ARBA00023084"/>
    </source>
</evidence>
<keyword evidence="6" id="KW-0106">Calcium</keyword>
<evidence type="ECO:0000313" key="15">
    <source>
        <dbReference type="RefSeq" id="XP_054846313.1"/>
    </source>
</evidence>
<keyword evidence="14" id="KW-1185">Reference proteome</keyword>
<organism evidence="14 15">
    <name type="scientific">Eublepharis macularius</name>
    <name type="common">Leopard gecko</name>
    <name type="synonym">Cyrtodactylus macularius</name>
    <dbReference type="NCBI Taxonomy" id="481883"/>
    <lineage>
        <taxon>Eukaryota</taxon>
        <taxon>Metazoa</taxon>
        <taxon>Chordata</taxon>
        <taxon>Craniata</taxon>
        <taxon>Vertebrata</taxon>
        <taxon>Euteleostomi</taxon>
        <taxon>Lepidosauria</taxon>
        <taxon>Squamata</taxon>
        <taxon>Bifurcata</taxon>
        <taxon>Gekkota</taxon>
        <taxon>Eublepharidae</taxon>
        <taxon>Eublepharinae</taxon>
        <taxon>Eublepharis</taxon>
    </lineage>
</organism>
<dbReference type="KEGG" id="emc:129336921"/>
<dbReference type="SUPFAM" id="SSF58010">
    <property type="entry name" value="Fibrinogen coiled-coil and central regions"/>
    <property type="match status" value="1"/>
</dbReference>
<evidence type="ECO:0000256" key="11">
    <source>
        <dbReference type="ARBA" id="ARBA00025974"/>
    </source>
</evidence>
<gene>
    <name evidence="15" type="primary">FGG</name>
</gene>
<dbReference type="PROSITE" id="PS51406">
    <property type="entry name" value="FIBRINOGEN_C_2"/>
    <property type="match status" value="1"/>
</dbReference>
<dbReference type="RefSeq" id="XP_054846313.1">
    <property type="nucleotide sequence ID" value="XM_054990338.1"/>
</dbReference>
<dbReference type="Pfam" id="PF08702">
    <property type="entry name" value="Fib_alpha"/>
    <property type="match status" value="1"/>
</dbReference>
<evidence type="ECO:0000256" key="1">
    <source>
        <dbReference type="ARBA" id="ARBA00004613"/>
    </source>
</evidence>
<keyword evidence="7" id="KW-0175">Coiled coil</keyword>
<evidence type="ECO:0000256" key="4">
    <source>
        <dbReference type="ARBA" id="ARBA00022723"/>
    </source>
</evidence>
<dbReference type="InterPro" id="IPR014716">
    <property type="entry name" value="Fibrinogen_a/b/g_C_1"/>
</dbReference>
<dbReference type="FunFam" id="3.90.215.10:FF:000002">
    <property type="entry name" value="Fibrinogen gamma chain"/>
    <property type="match status" value="1"/>
</dbReference>
<evidence type="ECO:0000256" key="9">
    <source>
        <dbReference type="ARBA" id="ARBA00023157"/>
    </source>
</evidence>
<dbReference type="Gene3D" id="3.90.215.10">
    <property type="entry name" value="Gamma Fibrinogen, chain A, domain 1"/>
    <property type="match status" value="1"/>
</dbReference>
<feature type="domain" description="Fibrinogen C-terminal" evidence="13">
    <location>
        <begin position="165"/>
        <end position="412"/>
    </location>
</feature>
<dbReference type="InterPro" id="IPR002181">
    <property type="entry name" value="Fibrinogen_a/b/g_C_dom"/>
</dbReference>
<dbReference type="PROSITE" id="PS00514">
    <property type="entry name" value="FIBRINOGEN_C_1"/>
    <property type="match status" value="1"/>
</dbReference>
<dbReference type="FunFam" id="4.10.530.10:FF:000002">
    <property type="entry name" value="Fibrinogen gamma chain"/>
    <property type="match status" value="1"/>
</dbReference>
<feature type="signal peptide" evidence="12">
    <location>
        <begin position="1"/>
        <end position="21"/>
    </location>
</feature>
<dbReference type="CDD" id="cd00087">
    <property type="entry name" value="FReD"/>
    <property type="match status" value="1"/>
</dbReference>
<dbReference type="InterPro" id="IPR036056">
    <property type="entry name" value="Fibrinogen-like_C"/>
</dbReference>
<dbReference type="Gene3D" id="4.10.530.10">
    <property type="entry name" value="Gamma-fibrinogen Carboxyl Terminal Fragment, domain 2"/>
    <property type="match status" value="1"/>
</dbReference>
<comment type="subunit">
    <text evidence="11">Heterohexamer; disulfide linked. Contains 2 sets of 3 non-identical chains (alpha, beta and gamma). The 2 heterotrimers are in head to head conformation with the N-termini in a small central domain.</text>
</comment>
<dbReference type="GO" id="GO:0005201">
    <property type="term" value="F:extracellular matrix structural constituent"/>
    <property type="evidence" value="ECO:0007669"/>
    <property type="project" value="TreeGrafter"/>
</dbReference>
<dbReference type="Gene3D" id="1.20.5.50">
    <property type="match status" value="2"/>
</dbReference>
<dbReference type="GO" id="GO:0072377">
    <property type="term" value="P:blood coagulation, common pathway"/>
    <property type="evidence" value="ECO:0007669"/>
    <property type="project" value="TreeGrafter"/>
</dbReference>
<evidence type="ECO:0000256" key="3">
    <source>
        <dbReference type="ARBA" id="ARBA00022696"/>
    </source>
</evidence>
<dbReference type="InterPro" id="IPR037579">
    <property type="entry name" value="FIB_ANG-like"/>
</dbReference>
<dbReference type="GO" id="GO:0005102">
    <property type="term" value="F:signaling receptor binding"/>
    <property type="evidence" value="ECO:0007669"/>
    <property type="project" value="InterPro"/>
</dbReference>
<proteinExistence type="predicted"/>
<keyword evidence="4" id="KW-0479">Metal-binding</keyword>
<evidence type="ECO:0000256" key="7">
    <source>
        <dbReference type="ARBA" id="ARBA00023054"/>
    </source>
</evidence>
<keyword evidence="9" id="KW-1015">Disulfide bond</keyword>
<dbReference type="PANTHER" id="PTHR47221">
    <property type="entry name" value="FIBRINOGEN ALPHA CHAIN"/>
    <property type="match status" value="1"/>
</dbReference>
<dbReference type="GeneID" id="129336921"/>
<dbReference type="SMART" id="SM01212">
    <property type="entry name" value="Fib_alpha"/>
    <property type="match status" value="1"/>
</dbReference>
<evidence type="ECO:0000259" key="13">
    <source>
        <dbReference type="PROSITE" id="PS51406"/>
    </source>
</evidence>
<dbReference type="GO" id="GO:0030674">
    <property type="term" value="F:protein-macromolecule adaptor activity"/>
    <property type="evidence" value="ECO:0007669"/>
    <property type="project" value="TreeGrafter"/>
</dbReference>
<keyword evidence="2" id="KW-0964">Secreted</keyword>
<dbReference type="PANTHER" id="PTHR47221:SF9">
    <property type="entry name" value="FIBRINOGEN GAMMA CHAIN"/>
    <property type="match status" value="1"/>
</dbReference>
<feature type="chain" id="PRO_5041720215" evidence="12">
    <location>
        <begin position="22"/>
        <end position="435"/>
    </location>
</feature>
<dbReference type="CTD" id="2266"/>
<dbReference type="NCBIfam" id="NF040941">
    <property type="entry name" value="GGGWT_bact"/>
    <property type="match status" value="1"/>
</dbReference>
<dbReference type="FunFam" id="1.20.5.50:FF:000003">
    <property type="entry name" value="Fibrinogen gamma chain"/>
    <property type="match status" value="1"/>
</dbReference>
<keyword evidence="5 12" id="KW-0732">Signal</keyword>
<evidence type="ECO:0000256" key="5">
    <source>
        <dbReference type="ARBA" id="ARBA00022729"/>
    </source>
</evidence>
<dbReference type="GO" id="GO:0005577">
    <property type="term" value="C:fibrinogen complex"/>
    <property type="evidence" value="ECO:0007669"/>
    <property type="project" value="InterPro"/>
</dbReference>